<reference evidence="1 2" key="1">
    <citation type="journal article" date="2018" name="G3 (Bethesda)">
        <title>Phylogenetic and Phylogenomic Definition of Rhizopus Species.</title>
        <authorList>
            <person name="Gryganskyi A.P."/>
            <person name="Golan J."/>
            <person name="Dolatabadi S."/>
            <person name="Mondo S."/>
            <person name="Robb S."/>
            <person name="Idnurm A."/>
            <person name="Muszewska A."/>
            <person name="Steczkiewicz K."/>
            <person name="Masonjones S."/>
            <person name="Liao H.L."/>
            <person name="Gajdeczka M.T."/>
            <person name="Anike F."/>
            <person name="Vuek A."/>
            <person name="Anishchenko I.M."/>
            <person name="Voigt K."/>
            <person name="de Hoog G.S."/>
            <person name="Smith M.E."/>
            <person name="Heitman J."/>
            <person name="Vilgalys R."/>
            <person name="Stajich J.E."/>
        </authorList>
    </citation>
    <scope>NUCLEOTIDE SEQUENCE [LARGE SCALE GENOMIC DNA]</scope>
    <source>
        <strain evidence="1 2">LSU 92-RS-03</strain>
    </source>
</reference>
<evidence type="ECO:0008006" key="3">
    <source>
        <dbReference type="Google" id="ProtNLM"/>
    </source>
</evidence>
<dbReference type="EMBL" id="PJQM01000768">
    <property type="protein sequence ID" value="RCI04160.1"/>
    <property type="molecule type" value="Genomic_DNA"/>
</dbReference>
<dbReference type="SUPFAM" id="SSF50978">
    <property type="entry name" value="WD40 repeat-like"/>
    <property type="match status" value="1"/>
</dbReference>
<organism evidence="1 2">
    <name type="scientific">Rhizopus stolonifer</name>
    <name type="common">Rhizopus nigricans</name>
    <dbReference type="NCBI Taxonomy" id="4846"/>
    <lineage>
        <taxon>Eukaryota</taxon>
        <taxon>Fungi</taxon>
        <taxon>Fungi incertae sedis</taxon>
        <taxon>Mucoromycota</taxon>
        <taxon>Mucoromycotina</taxon>
        <taxon>Mucoromycetes</taxon>
        <taxon>Mucorales</taxon>
        <taxon>Mucorineae</taxon>
        <taxon>Rhizopodaceae</taxon>
        <taxon>Rhizopus</taxon>
    </lineage>
</organism>
<feature type="non-terminal residue" evidence="1">
    <location>
        <position position="779"/>
    </location>
</feature>
<protein>
    <recommendedName>
        <fullName evidence="3">Mediator complex subunit 16</fullName>
    </recommendedName>
</protein>
<dbReference type="InterPro" id="IPR036322">
    <property type="entry name" value="WD40_repeat_dom_sf"/>
</dbReference>
<comment type="caution">
    <text evidence="1">The sequence shown here is derived from an EMBL/GenBank/DDBJ whole genome shotgun (WGS) entry which is preliminary data.</text>
</comment>
<keyword evidence="2" id="KW-1185">Reference proteome</keyword>
<name>A0A367KPW3_RHIST</name>
<dbReference type="Proteomes" id="UP000253551">
    <property type="component" value="Unassembled WGS sequence"/>
</dbReference>
<proteinExistence type="predicted"/>
<gene>
    <name evidence="1" type="ORF">CU098_012062</name>
</gene>
<sequence length="779" mass="89044">MVQHVTLKRQKLSHTNASNKAARYSSFFNFSSLTCKQSPQALSISKQNILISAPIQPIPNQIHLIAGDLYNHNCIYVQKTHVEIIQKHHKQRALTHMEWNQKGNAFASIDETGQLALWKLEGPIENWKLEYSVDLKQPLAAFIWLNAERQYTDNLVREPKAYFRNPYGYLGFLTVTIHGEITVHYQRSGALFSSFSAHIPMTNQQDLKRSDASCFSMSLSGIDNWQHISHAAIILERNVIYLATHYASSQPRIVQIHTIDIKFPIMEKKGGIRCRQIASVCPEEDDLFVTQIGFKKTDHDPQLYLGLGKETPEGWNGCVQQWELKQRESSFPLDVGNTLKNCISNIHIEGKFITCLKSIKDGSMVMGLSDGSIHLESSKQGLLKNNESSSYAPNFWCIVEPKGLDAIVDLVFSPNETHILYMHVSGKIGIARATHDTLEEEHVDALITKFQYCLFNNVDTIDLISELVRLSKQPGSGDKPTEIIDNVLTAYEAHCQDQVEEWNVGQLQKAYGLALAALNRLPNKQIQSINLSRGMQLPVILECFISSCSNYKNVMKVFNKEQVHLEFEPNSLWSLTLLSTWIFNFVKWVLHEWDMLLHSKRSQVTDVEDKSVHSVLFVHKESRGYLIKILTLIQHFIQFTNNVNYQLDHLPESQPVLQRYTKTLQNETPIKIEELTCMIIANNRWSTLLRSTLKGYSIPNLQNISAKYKDKCTKPCLYIEKEIIGDYDPIRKRNITGDVKTNLCIRCHQHILPVNTEADTLDPCSSAQWYQSLSRRCIC</sequence>
<evidence type="ECO:0000313" key="1">
    <source>
        <dbReference type="EMBL" id="RCI04160.1"/>
    </source>
</evidence>
<evidence type="ECO:0000313" key="2">
    <source>
        <dbReference type="Proteomes" id="UP000253551"/>
    </source>
</evidence>
<dbReference type="STRING" id="4846.A0A367KPW3"/>
<dbReference type="AlphaFoldDB" id="A0A367KPW3"/>
<dbReference type="OrthoDB" id="4139168at2759"/>
<accession>A0A367KPW3</accession>